<comment type="caution">
    <text evidence="10">The sequence shown here is derived from an EMBL/GenBank/DDBJ whole genome shotgun (WGS) entry which is preliminary data.</text>
</comment>
<feature type="transmembrane region" description="Helical" evidence="9">
    <location>
        <begin position="267"/>
        <end position="287"/>
    </location>
</feature>
<evidence type="ECO:0000256" key="5">
    <source>
        <dbReference type="ARBA" id="ARBA00023136"/>
    </source>
</evidence>
<keyword evidence="3 9" id="KW-0812">Transmembrane</keyword>
<dbReference type="InterPro" id="IPR010291">
    <property type="entry name" value="Ion_channel_UNC-93"/>
</dbReference>
<evidence type="ECO:0000313" key="10">
    <source>
        <dbReference type="EMBL" id="KAJ8308224.1"/>
    </source>
</evidence>
<keyword evidence="5 9" id="KW-0472">Membrane</keyword>
<feature type="transmembrane region" description="Helical" evidence="9">
    <location>
        <begin position="60"/>
        <end position="80"/>
    </location>
</feature>
<protein>
    <recommendedName>
        <fullName evidence="7">UNC93-like protein MFSD11</fullName>
    </recommendedName>
    <alternativeName>
        <fullName evidence="8">Major facilitator superfamily domain-containing protein 11</fullName>
    </alternativeName>
</protein>
<dbReference type="Gene3D" id="1.20.1250.20">
    <property type="entry name" value="MFS general substrate transporter like domains"/>
    <property type="match status" value="1"/>
</dbReference>
<evidence type="ECO:0000256" key="3">
    <source>
        <dbReference type="ARBA" id="ARBA00022692"/>
    </source>
</evidence>
<keyword evidence="6" id="KW-0325">Glycoprotein</keyword>
<feature type="transmembrane region" description="Helical" evidence="9">
    <location>
        <begin position="226"/>
        <end position="246"/>
    </location>
</feature>
<evidence type="ECO:0000256" key="8">
    <source>
        <dbReference type="ARBA" id="ARBA00041910"/>
    </source>
</evidence>
<comment type="subcellular location">
    <subcellularLocation>
        <location evidence="1">Membrane</location>
        <topology evidence="1">Multi-pass membrane protein</topology>
    </subcellularLocation>
</comment>
<dbReference type="InterPro" id="IPR036259">
    <property type="entry name" value="MFS_trans_sf"/>
</dbReference>
<evidence type="ECO:0000256" key="4">
    <source>
        <dbReference type="ARBA" id="ARBA00022989"/>
    </source>
</evidence>
<dbReference type="PANTHER" id="PTHR23294:SF0">
    <property type="entry name" value="UNC93-LIKE PROTEIN MFSD11"/>
    <property type="match status" value="1"/>
</dbReference>
<evidence type="ECO:0000256" key="2">
    <source>
        <dbReference type="ARBA" id="ARBA00009172"/>
    </source>
</evidence>
<evidence type="ECO:0000256" key="9">
    <source>
        <dbReference type="SAM" id="Phobius"/>
    </source>
</evidence>
<comment type="similarity">
    <text evidence="2">Belongs to the unc-93 family.</text>
</comment>
<proteinExistence type="inferred from homology"/>
<sequence length="329" mass="36456">MVVVISTAQGKLFTDNSDERTASRNSGIFFGMFQSSLLFGSLYSYFMLRNQSTIDESSRIKLYGGLSAGAFVAVITFLFLRKIPNLRMEEMSEVGTNTRYNNVCLKSLDGLKDSFMLLKSKEMLIFSVVAIYAGLELTFYSGVYGTCIAQNKHFGQGAKGFIGLSGIFIGIGELTGSALVGIFWNILNKLGRDPVIMIGYLTHVTCFYLIFLNFPGDSPIKDTSAPTYITSNIAIAMLCSFLLGFGDSCLNTQIFSILSTLFKRNSSSAFAMFGFVRSIASSAAFYYSGYLLLHWQLFIMVVVGTCGTFCYIYLEINCARNYRLGYEEI</sequence>
<evidence type="ECO:0000313" key="11">
    <source>
        <dbReference type="Proteomes" id="UP001217089"/>
    </source>
</evidence>
<evidence type="ECO:0000256" key="1">
    <source>
        <dbReference type="ARBA" id="ARBA00004141"/>
    </source>
</evidence>
<name>A0ABQ9ESP8_TEGGR</name>
<organism evidence="10 11">
    <name type="scientific">Tegillarca granosa</name>
    <name type="common">Malaysian cockle</name>
    <name type="synonym">Anadara granosa</name>
    <dbReference type="NCBI Taxonomy" id="220873"/>
    <lineage>
        <taxon>Eukaryota</taxon>
        <taxon>Metazoa</taxon>
        <taxon>Spiralia</taxon>
        <taxon>Lophotrochozoa</taxon>
        <taxon>Mollusca</taxon>
        <taxon>Bivalvia</taxon>
        <taxon>Autobranchia</taxon>
        <taxon>Pteriomorphia</taxon>
        <taxon>Arcoida</taxon>
        <taxon>Arcoidea</taxon>
        <taxon>Arcidae</taxon>
        <taxon>Tegillarca</taxon>
    </lineage>
</organism>
<feature type="transmembrane region" description="Helical" evidence="9">
    <location>
        <begin position="195"/>
        <end position="214"/>
    </location>
</feature>
<keyword evidence="4 9" id="KW-1133">Transmembrane helix</keyword>
<reference evidence="10 11" key="1">
    <citation type="submission" date="2022-12" db="EMBL/GenBank/DDBJ databases">
        <title>Chromosome-level genome of Tegillarca granosa.</title>
        <authorList>
            <person name="Kim J."/>
        </authorList>
    </citation>
    <scope>NUCLEOTIDE SEQUENCE [LARGE SCALE GENOMIC DNA]</scope>
    <source>
        <strain evidence="10">Teg-2019</strain>
        <tissue evidence="10">Adductor muscle</tissue>
    </source>
</reference>
<feature type="transmembrane region" description="Helical" evidence="9">
    <location>
        <begin position="293"/>
        <end position="314"/>
    </location>
</feature>
<dbReference type="Proteomes" id="UP001217089">
    <property type="component" value="Unassembled WGS sequence"/>
</dbReference>
<accession>A0ABQ9ESP8</accession>
<feature type="transmembrane region" description="Helical" evidence="9">
    <location>
        <begin position="161"/>
        <end position="183"/>
    </location>
</feature>
<keyword evidence="11" id="KW-1185">Reference proteome</keyword>
<dbReference type="InterPro" id="IPR051617">
    <property type="entry name" value="UNC-93-like_regulator"/>
</dbReference>
<dbReference type="EMBL" id="JARBDR010000657">
    <property type="protein sequence ID" value="KAJ8308224.1"/>
    <property type="molecule type" value="Genomic_DNA"/>
</dbReference>
<dbReference type="SUPFAM" id="SSF103473">
    <property type="entry name" value="MFS general substrate transporter"/>
    <property type="match status" value="1"/>
</dbReference>
<gene>
    <name evidence="10" type="ORF">KUTeg_013098</name>
</gene>
<evidence type="ECO:0000256" key="7">
    <source>
        <dbReference type="ARBA" id="ARBA00040302"/>
    </source>
</evidence>
<dbReference type="Pfam" id="PF05978">
    <property type="entry name" value="UNC-93"/>
    <property type="match status" value="1"/>
</dbReference>
<feature type="transmembrane region" description="Helical" evidence="9">
    <location>
        <begin position="28"/>
        <end position="48"/>
    </location>
</feature>
<evidence type="ECO:0000256" key="6">
    <source>
        <dbReference type="ARBA" id="ARBA00023180"/>
    </source>
</evidence>
<feature type="transmembrane region" description="Helical" evidence="9">
    <location>
        <begin position="123"/>
        <end position="141"/>
    </location>
</feature>
<dbReference type="PANTHER" id="PTHR23294">
    <property type="entry name" value="ET TRANSLATION PRODUCT-RELATED"/>
    <property type="match status" value="1"/>
</dbReference>